<dbReference type="Proteomes" id="UP000230069">
    <property type="component" value="Unassembled WGS sequence"/>
</dbReference>
<dbReference type="InterPro" id="IPR058678">
    <property type="entry name" value="ARM_PUB"/>
</dbReference>
<reference evidence="3 4" key="1">
    <citation type="submission" date="2017-09" db="EMBL/GenBank/DDBJ databases">
        <title>WGS assembly of Aquilegia coerulea Goldsmith.</title>
        <authorList>
            <person name="Hodges S."/>
            <person name="Kramer E."/>
            <person name="Nordborg M."/>
            <person name="Tomkins J."/>
            <person name="Borevitz J."/>
            <person name="Derieg N."/>
            <person name="Yan J."/>
            <person name="Mihaltcheva S."/>
            <person name="Hayes R.D."/>
            <person name="Rokhsar D."/>
        </authorList>
    </citation>
    <scope>NUCLEOTIDE SEQUENCE [LARGE SCALE GENOMIC DNA]</scope>
    <source>
        <strain evidence="4">cv. Goldsmith</strain>
    </source>
</reference>
<dbReference type="PANTHER" id="PTHR47873:SF1">
    <property type="entry name" value="ARM REPEAT SUPERFAMILY PROTEIN"/>
    <property type="match status" value="1"/>
</dbReference>
<accession>A0A2G5DGV6</accession>
<name>A0A2G5DGV6_AQUCA</name>
<evidence type="ECO:0000259" key="2">
    <source>
        <dbReference type="Pfam" id="PF25598"/>
    </source>
</evidence>
<dbReference type="Gene3D" id="1.25.10.10">
    <property type="entry name" value="Leucine-rich Repeat Variant"/>
    <property type="match status" value="1"/>
</dbReference>
<evidence type="ECO:0000313" key="4">
    <source>
        <dbReference type="Proteomes" id="UP000230069"/>
    </source>
</evidence>
<feature type="compositionally biased region" description="Pro residues" evidence="1">
    <location>
        <begin position="55"/>
        <end position="65"/>
    </location>
</feature>
<feature type="domain" description="U-box" evidence="2">
    <location>
        <begin position="153"/>
        <end position="340"/>
    </location>
</feature>
<dbReference type="AlphaFoldDB" id="A0A2G5DGV6"/>
<dbReference type="PANTHER" id="PTHR47873">
    <property type="entry name" value="ARM REPEAT SUPERFAMILY PROTEIN"/>
    <property type="match status" value="1"/>
</dbReference>
<evidence type="ECO:0000313" key="3">
    <source>
        <dbReference type="EMBL" id="PIA42723.1"/>
    </source>
</evidence>
<gene>
    <name evidence="3" type="ORF">AQUCO_02000287v1</name>
</gene>
<feature type="compositionally biased region" description="Low complexity" evidence="1">
    <location>
        <begin position="86"/>
        <end position="97"/>
    </location>
</feature>
<feature type="region of interest" description="Disordered" evidence="1">
    <location>
        <begin position="29"/>
        <end position="139"/>
    </location>
</feature>
<dbReference type="FunCoup" id="A0A2G5DGV6">
    <property type="interactions" value="416"/>
</dbReference>
<dbReference type="SUPFAM" id="SSF48371">
    <property type="entry name" value="ARM repeat"/>
    <property type="match status" value="1"/>
</dbReference>
<dbReference type="InterPro" id="IPR016024">
    <property type="entry name" value="ARM-type_fold"/>
</dbReference>
<dbReference type="EMBL" id="KZ305037">
    <property type="protein sequence ID" value="PIA42723.1"/>
    <property type="molecule type" value="Genomic_DNA"/>
</dbReference>
<dbReference type="InterPro" id="IPR011989">
    <property type="entry name" value="ARM-like"/>
</dbReference>
<feature type="compositionally biased region" description="Low complexity" evidence="1">
    <location>
        <begin position="44"/>
        <end position="54"/>
    </location>
</feature>
<feature type="compositionally biased region" description="Polar residues" evidence="1">
    <location>
        <begin position="29"/>
        <end position="43"/>
    </location>
</feature>
<feature type="compositionally biased region" description="Low complexity" evidence="1">
    <location>
        <begin position="108"/>
        <end position="128"/>
    </location>
</feature>
<dbReference type="InParanoid" id="A0A2G5DGV6"/>
<organism evidence="3 4">
    <name type="scientific">Aquilegia coerulea</name>
    <name type="common">Rocky mountain columbine</name>
    <dbReference type="NCBI Taxonomy" id="218851"/>
    <lineage>
        <taxon>Eukaryota</taxon>
        <taxon>Viridiplantae</taxon>
        <taxon>Streptophyta</taxon>
        <taxon>Embryophyta</taxon>
        <taxon>Tracheophyta</taxon>
        <taxon>Spermatophyta</taxon>
        <taxon>Magnoliopsida</taxon>
        <taxon>Ranunculales</taxon>
        <taxon>Ranunculaceae</taxon>
        <taxon>Thalictroideae</taxon>
        <taxon>Aquilegia</taxon>
    </lineage>
</organism>
<dbReference type="STRING" id="218851.A0A2G5DGV6"/>
<proteinExistence type="predicted"/>
<keyword evidence="4" id="KW-1185">Reference proteome</keyword>
<sequence>MKTHNSKIKNPPRPLFSCGIFSYCTQNVLSPTNSQAPTLPTSLSTSNQPPQTQLPLPPPPPPSLPPLKKSHLPPPTSSTRPKPESGSESSSSSTSQSFTQWRFPIPESPSLHHLHSSQQPDHQPESTSKPPPPPRIPSMSLSELFHVAELQLSNTESYNSRISAIHLLERSLVPNPTNASENPTCPLPVMKGLVSHIKDIAGAKPATKVLLALCLAETNRHVAVEAGAVNEVVEALAELEGAAAERALAALELLCTIPEGAAEVRDHALGVPMMVQMMGKMTGRGKECAISVLSVIFGGGPGSREGVEPPDEVARAVVLALQGDCSARGRRKGAQLLKNLENGRLDLTEDGHHSN</sequence>
<protein>
    <recommendedName>
        <fullName evidence="2">U-box domain-containing protein</fullName>
    </recommendedName>
</protein>
<dbReference type="OrthoDB" id="1930451at2759"/>
<evidence type="ECO:0000256" key="1">
    <source>
        <dbReference type="SAM" id="MobiDB-lite"/>
    </source>
</evidence>
<dbReference type="Pfam" id="PF25598">
    <property type="entry name" value="ARM_PUB"/>
    <property type="match status" value="1"/>
</dbReference>